<dbReference type="Proteomes" id="UP000887229">
    <property type="component" value="Unassembled WGS sequence"/>
</dbReference>
<dbReference type="OrthoDB" id="5954308at2759"/>
<evidence type="ECO:0000256" key="6">
    <source>
        <dbReference type="SAM" id="Phobius"/>
    </source>
</evidence>
<feature type="transmembrane region" description="Helical" evidence="6">
    <location>
        <begin position="89"/>
        <end position="109"/>
    </location>
</feature>
<gene>
    <name evidence="7" type="ORF">F5Z01DRAFT_651130</name>
</gene>
<dbReference type="PANTHER" id="PTHR35042:SF1">
    <property type="entry name" value="DUF1772-DOMAIN-CONTAINING PROTEIN"/>
    <property type="match status" value="1"/>
</dbReference>
<keyword evidence="4 6" id="KW-0472">Membrane</keyword>
<dbReference type="GeneID" id="70294110"/>
<comment type="similarity">
    <text evidence="5">Belongs to the anthrone oxygenase family.</text>
</comment>
<dbReference type="PANTHER" id="PTHR35042">
    <property type="entry name" value="ANTHRONE OXYGENASE ENCC"/>
    <property type="match status" value="1"/>
</dbReference>
<evidence type="ECO:0000313" key="7">
    <source>
        <dbReference type="EMBL" id="KAG9256125.1"/>
    </source>
</evidence>
<dbReference type="EMBL" id="MU251249">
    <property type="protein sequence ID" value="KAG9256125.1"/>
    <property type="molecule type" value="Genomic_DNA"/>
</dbReference>
<evidence type="ECO:0000256" key="5">
    <source>
        <dbReference type="ARBA" id="ARBA00034313"/>
    </source>
</evidence>
<keyword evidence="8" id="KW-1185">Reference proteome</keyword>
<feature type="transmembrane region" description="Helical" evidence="6">
    <location>
        <begin position="144"/>
        <end position="162"/>
    </location>
</feature>
<evidence type="ECO:0000256" key="1">
    <source>
        <dbReference type="ARBA" id="ARBA00004141"/>
    </source>
</evidence>
<evidence type="ECO:0008006" key="9">
    <source>
        <dbReference type="Google" id="ProtNLM"/>
    </source>
</evidence>
<dbReference type="AlphaFoldDB" id="A0A9P8CRF9"/>
<sequence length="163" mass="16821">MATLQYSTPSLLAVATGILGSAWASGTIASMSLVGMPTAMSAPNDSVYVWHGIFTRGMNVMPKVAILIAAAYSYGAYDARNRGENWKGYLAAGGAVLSIIPFTLLFIGGTNATLISAFKGATVLSQGRASELIGKWGALNLGRSLFPLVGAIIGLSTFLGNLS</sequence>
<keyword evidence="2 6" id="KW-0812">Transmembrane</keyword>
<dbReference type="InterPro" id="IPR013901">
    <property type="entry name" value="Anthrone_oxy"/>
</dbReference>
<accession>A0A9P8CRF9</accession>
<organism evidence="7 8">
    <name type="scientific">Emericellopsis atlantica</name>
    <dbReference type="NCBI Taxonomy" id="2614577"/>
    <lineage>
        <taxon>Eukaryota</taxon>
        <taxon>Fungi</taxon>
        <taxon>Dikarya</taxon>
        <taxon>Ascomycota</taxon>
        <taxon>Pezizomycotina</taxon>
        <taxon>Sordariomycetes</taxon>
        <taxon>Hypocreomycetidae</taxon>
        <taxon>Hypocreales</taxon>
        <taxon>Bionectriaceae</taxon>
        <taxon>Emericellopsis</taxon>
    </lineage>
</organism>
<keyword evidence="3 6" id="KW-1133">Transmembrane helix</keyword>
<evidence type="ECO:0000313" key="8">
    <source>
        <dbReference type="Proteomes" id="UP000887229"/>
    </source>
</evidence>
<name>A0A9P8CRF9_9HYPO</name>
<evidence type="ECO:0000256" key="3">
    <source>
        <dbReference type="ARBA" id="ARBA00022989"/>
    </source>
</evidence>
<comment type="caution">
    <text evidence="7">The sequence shown here is derived from an EMBL/GenBank/DDBJ whole genome shotgun (WGS) entry which is preliminary data.</text>
</comment>
<evidence type="ECO:0000256" key="2">
    <source>
        <dbReference type="ARBA" id="ARBA00022692"/>
    </source>
</evidence>
<evidence type="ECO:0000256" key="4">
    <source>
        <dbReference type="ARBA" id="ARBA00023136"/>
    </source>
</evidence>
<comment type="subcellular location">
    <subcellularLocation>
        <location evidence="1">Membrane</location>
        <topology evidence="1">Multi-pass membrane protein</topology>
    </subcellularLocation>
</comment>
<feature type="transmembrane region" description="Helical" evidence="6">
    <location>
        <begin position="60"/>
        <end position="77"/>
    </location>
</feature>
<proteinExistence type="inferred from homology"/>
<reference evidence="7" key="1">
    <citation type="journal article" date="2021" name="IMA Fungus">
        <title>Genomic characterization of three marine fungi, including Emericellopsis atlantica sp. nov. with signatures of a generalist lifestyle and marine biomass degradation.</title>
        <authorList>
            <person name="Hagestad O.C."/>
            <person name="Hou L."/>
            <person name="Andersen J.H."/>
            <person name="Hansen E.H."/>
            <person name="Altermark B."/>
            <person name="Li C."/>
            <person name="Kuhnert E."/>
            <person name="Cox R.J."/>
            <person name="Crous P.W."/>
            <person name="Spatafora J.W."/>
            <person name="Lail K."/>
            <person name="Amirebrahimi M."/>
            <person name="Lipzen A."/>
            <person name="Pangilinan J."/>
            <person name="Andreopoulos W."/>
            <person name="Hayes R.D."/>
            <person name="Ng V."/>
            <person name="Grigoriev I.V."/>
            <person name="Jackson S.A."/>
            <person name="Sutton T.D.S."/>
            <person name="Dobson A.D.W."/>
            <person name="Rama T."/>
        </authorList>
    </citation>
    <scope>NUCLEOTIDE SEQUENCE</scope>
    <source>
        <strain evidence="7">TS7</strain>
    </source>
</reference>
<dbReference type="RefSeq" id="XP_046120049.1">
    <property type="nucleotide sequence ID" value="XM_046263207.1"/>
</dbReference>
<dbReference type="GO" id="GO:0016020">
    <property type="term" value="C:membrane"/>
    <property type="evidence" value="ECO:0007669"/>
    <property type="project" value="UniProtKB-SubCell"/>
</dbReference>
<dbReference type="Pfam" id="PF08592">
    <property type="entry name" value="Anthrone_oxy"/>
    <property type="match status" value="1"/>
</dbReference>
<protein>
    <recommendedName>
        <fullName evidence="9">Noranthrone monooxygenase</fullName>
    </recommendedName>
</protein>